<dbReference type="Proteomes" id="UP000295678">
    <property type="component" value="Unassembled WGS sequence"/>
</dbReference>
<organism evidence="1 2">
    <name type="scientific">Tepidamorphus gemmatus</name>
    <dbReference type="NCBI Taxonomy" id="747076"/>
    <lineage>
        <taxon>Bacteria</taxon>
        <taxon>Pseudomonadati</taxon>
        <taxon>Pseudomonadota</taxon>
        <taxon>Alphaproteobacteria</taxon>
        <taxon>Hyphomicrobiales</taxon>
        <taxon>Tepidamorphaceae</taxon>
        <taxon>Tepidamorphus</taxon>
    </lineage>
</organism>
<comment type="caution">
    <text evidence="1">The sequence shown here is derived from an EMBL/GenBank/DDBJ whole genome shotgun (WGS) entry which is preliminary data.</text>
</comment>
<dbReference type="InterPro" id="IPR036388">
    <property type="entry name" value="WH-like_DNA-bd_sf"/>
</dbReference>
<evidence type="ECO:0000313" key="2">
    <source>
        <dbReference type="Proteomes" id="UP000295678"/>
    </source>
</evidence>
<dbReference type="OrthoDB" id="8438725at2"/>
<name>A0A4R3M9Z8_9HYPH</name>
<gene>
    <name evidence="1" type="ORF">EDC22_106157</name>
</gene>
<keyword evidence="2" id="KW-1185">Reference proteome</keyword>
<dbReference type="AlphaFoldDB" id="A0A4R3M9Z8"/>
<dbReference type="InterPro" id="IPR036390">
    <property type="entry name" value="WH_DNA-bd_sf"/>
</dbReference>
<evidence type="ECO:0008006" key="3">
    <source>
        <dbReference type="Google" id="ProtNLM"/>
    </source>
</evidence>
<accession>A0A4R3M9Z8</accession>
<evidence type="ECO:0000313" key="1">
    <source>
        <dbReference type="EMBL" id="TCT09962.1"/>
    </source>
</evidence>
<protein>
    <recommendedName>
        <fullName evidence="3">MarR family transcriptional regulator</fullName>
    </recommendedName>
</protein>
<reference evidence="1 2" key="1">
    <citation type="submission" date="2019-03" db="EMBL/GenBank/DDBJ databases">
        <title>Genomic Encyclopedia of Type Strains, Phase IV (KMG-IV): sequencing the most valuable type-strain genomes for metagenomic binning, comparative biology and taxonomic classification.</title>
        <authorList>
            <person name="Goeker M."/>
        </authorList>
    </citation>
    <scope>NUCLEOTIDE SEQUENCE [LARGE SCALE GENOMIC DNA]</scope>
    <source>
        <strain evidence="1 2">DSM 19345</strain>
    </source>
</reference>
<sequence length="303" mass="32287">MSKIDLVGRRPAGVGSVRPPTIAEIEALRHVAGFAEACSRLMAGLTAHYGGNRILNRILNDRGRALIGLLILDLHHNGADTGGLTATRLKQVCVETGVCSPGRVTAMLGALRLFGFLSVVPGRDRRVRRLVPTKKLLATHADRWRHFIEAIALLDPSARRALDRLADPAFVAAQVGVMASMYWQGMRMIDYAPELRAAAARDAGLIILISVAAEAQTAAGPCGAPIRLTISELARRFHVSRGHVLSVLRDAEREGLIRRGGPRGAAIVVMPALHDAVERFLGAGLLVHMAGLSVGLASDRAAG</sequence>
<dbReference type="EMBL" id="SMAK01000006">
    <property type="protein sequence ID" value="TCT09962.1"/>
    <property type="molecule type" value="Genomic_DNA"/>
</dbReference>
<dbReference type="Gene3D" id="1.10.10.10">
    <property type="entry name" value="Winged helix-like DNA-binding domain superfamily/Winged helix DNA-binding domain"/>
    <property type="match status" value="1"/>
</dbReference>
<dbReference type="SUPFAM" id="SSF46785">
    <property type="entry name" value="Winged helix' DNA-binding domain"/>
    <property type="match status" value="1"/>
</dbReference>
<dbReference type="RefSeq" id="WP_132806788.1">
    <property type="nucleotide sequence ID" value="NZ_SMAK01000006.1"/>
</dbReference>
<proteinExistence type="predicted"/>